<evidence type="ECO:0000313" key="2">
    <source>
        <dbReference type="EMBL" id="KWV54313.1"/>
    </source>
</evidence>
<organism evidence="2 3">
    <name type="scientific">Bradyrhizobium macuxiense</name>
    <dbReference type="NCBI Taxonomy" id="1755647"/>
    <lineage>
        <taxon>Bacteria</taxon>
        <taxon>Pseudomonadati</taxon>
        <taxon>Pseudomonadota</taxon>
        <taxon>Alphaproteobacteria</taxon>
        <taxon>Hyphomicrobiales</taxon>
        <taxon>Nitrobacteraceae</taxon>
        <taxon>Bradyrhizobium</taxon>
    </lineage>
</organism>
<keyword evidence="3" id="KW-1185">Reference proteome</keyword>
<sequence>MSGGQSSLARTRIVRFPAWAVRAQEVNTKATRVHSQSGPSAALETGSEAGRLNDTSAAKQAHVTTAAASAAPFRDHSLEIIALVPVDPMHLGSAHPAPL</sequence>
<dbReference type="EMBL" id="LNCU01000072">
    <property type="protein sequence ID" value="KWV54313.1"/>
    <property type="molecule type" value="Genomic_DNA"/>
</dbReference>
<evidence type="ECO:0000313" key="3">
    <source>
        <dbReference type="Proteomes" id="UP000057737"/>
    </source>
</evidence>
<proteinExistence type="predicted"/>
<comment type="caution">
    <text evidence="2">The sequence shown here is derived from an EMBL/GenBank/DDBJ whole genome shotgun (WGS) entry which is preliminary data.</text>
</comment>
<accession>A0A109JSS6</accession>
<feature type="region of interest" description="Disordered" evidence="1">
    <location>
        <begin position="28"/>
        <end position="56"/>
    </location>
</feature>
<name>A0A109JSS6_9BRAD</name>
<feature type="compositionally biased region" description="Polar residues" evidence="1">
    <location>
        <begin position="28"/>
        <end position="39"/>
    </location>
</feature>
<dbReference type="Proteomes" id="UP000057737">
    <property type="component" value="Unassembled WGS sequence"/>
</dbReference>
<gene>
    <name evidence="2" type="ORF">AS156_00875</name>
</gene>
<dbReference type="AlphaFoldDB" id="A0A109JSS6"/>
<reference evidence="2 3" key="1">
    <citation type="submission" date="2015-11" db="EMBL/GenBank/DDBJ databases">
        <title>Draft Genome Sequence of the Strain BR 10303 (Bradyrhizobium sp.) isolated from nodules of Centrolobium paraense.</title>
        <authorList>
            <person name="Zelli J.E."/>
            <person name="Simoes-Araujo J.L."/>
            <person name="Barauna A.C."/>
            <person name="Silva K."/>
        </authorList>
    </citation>
    <scope>NUCLEOTIDE SEQUENCE [LARGE SCALE GENOMIC DNA]</scope>
    <source>
        <strain evidence="2 3">BR 10303</strain>
    </source>
</reference>
<protein>
    <submittedName>
        <fullName evidence="2">Uncharacterized protein</fullName>
    </submittedName>
</protein>
<evidence type="ECO:0000256" key="1">
    <source>
        <dbReference type="SAM" id="MobiDB-lite"/>
    </source>
</evidence>